<dbReference type="EMBL" id="SRLO01002487">
    <property type="protein sequence ID" value="TNN32807.1"/>
    <property type="molecule type" value="Genomic_DNA"/>
</dbReference>
<evidence type="ECO:0000313" key="2">
    <source>
        <dbReference type="EMBL" id="TNN32807.1"/>
    </source>
</evidence>
<evidence type="ECO:0000313" key="3">
    <source>
        <dbReference type="Proteomes" id="UP000314294"/>
    </source>
</evidence>
<dbReference type="AlphaFoldDB" id="A0A4Z2EV90"/>
<comment type="caution">
    <text evidence="2">The sequence shown here is derived from an EMBL/GenBank/DDBJ whole genome shotgun (WGS) entry which is preliminary data.</text>
</comment>
<gene>
    <name evidence="2" type="ORF">EYF80_057031</name>
</gene>
<organism evidence="2 3">
    <name type="scientific">Liparis tanakae</name>
    <name type="common">Tanaka's snailfish</name>
    <dbReference type="NCBI Taxonomy" id="230148"/>
    <lineage>
        <taxon>Eukaryota</taxon>
        <taxon>Metazoa</taxon>
        <taxon>Chordata</taxon>
        <taxon>Craniata</taxon>
        <taxon>Vertebrata</taxon>
        <taxon>Euteleostomi</taxon>
        <taxon>Actinopterygii</taxon>
        <taxon>Neopterygii</taxon>
        <taxon>Teleostei</taxon>
        <taxon>Neoteleostei</taxon>
        <taxon>Acanthomorphata</taxon>
        <taxon>Eupercaria</taxon>
        <taxon>Perciformes</taxon>
        <taxon>Cottioidei</taxon>
        <taxon>Cottales</taxon>
        <taxon>Liparidae</taxon>
        <taxon>Liparis</taxon>
    </lineage>
</organism>
<evidence type="ECO:0000256" key="1">
    <source>
        <dbReference type="SAM" id="MobiDB-lite"/>
    </source>
</evidence>
<name>A0A4Z2EV90_9TELE</name>
<dbReference type="Proteomes" id="UP000314294">
    <property type="component" value="Unassembled WGS sequence"/>
</dbReference>
<proteinExistence type="predicted"/>
<accession>A0A4Z2EV90</accession>
<reference evidence="2 3" key="1">
    <citation type="submission" date="2019-03" db="EMBL/GenBank/DDBJ databases">
        <title>First draft genome of Liparis tanakae, snailfish: a comprehensive survey of snailfish specific genes.</title>
        <authorList>
            <person name="Kim W."/>
            <person name="Song I."/>
            <person name="Jeong J.-H."/>
            <person name="Kim D."/>
            <person name="Kim S."/>
            <person name="Ryu S."/>
            <person name="Song J.Y."/>
            <person name="Lee S.K."/>
        </authorList>
    </citation>
    <scope>NUCLEOTIDE SEQUENCE [LARGE SCALE GENOMIC DNA]</scope>
    <source>
        <tissue evidence="2">Muscle</tissue>
    </source>
</reference>
<feature type="compositionally biased region" description="Basic and acidic residues" evidence="1">
    <location>
        <begin position="89"/>
        <end position="108"/>
    </location>
</feature>
<keyword evidence="3" id="KW-1185">Reference proteome</keyword>
<protein>
    <submittedName>
        <fullName evidence="2">Uncharacterized protein</fullName>
    </submittedName>
</protein>
<feature type="region of interest" description="Disordered" evidence="1">
    <location>
        <begin position="49"/>
        <end position="114"/>
    </location>
</feature>
<sequence length="114" mass="12865">MVSSGSASHRETFPSLSELCLKHTSGRLTHRSLPPVLLLLACLHQTENGFPAKYQPRKEENEKNPQPSRQNVLRRHGAARRLSAPTTEEAIKPEKERSRRTDAEERSRAASRSL</sequence>